<organism evidence="2 3">
    <name type="scientific">Tilletia horrida</name>
    <dbReference type="NCBI Taxonomy" id="155126"/>
    <lineage>
        <taxon>Eukaryota</taxon>
        <taxon>Fungi</taxon>
        <taxon>Dikarya</taxon>
        <taxon>Basidiomycota</taxon>
        <taxon>Ustilaginomycotina</taxon>
        <taxon>Exobasidiomycetes</taxon>
        <taxon>Tilletiales</taxon>
        <taxon>Tilletiaceae</taxon>
        <taxon>Tilletia</taxon>
    </lineage>
</organism>
<feature type="compositionally biased region" description="Low complexity" evidence="1">
    <location>
        <begin position="788"/>
        <end position="801"/>
    </location>
</feature>
<reference evidence="2" key="1">
    <citation type="journal article" date="2023" name="PhytoFront">
        <title>Draft Genome Resources of Seven Strains of Tilletia horrida, Causal Agent of Kernel Smut of Rice.</title>
        <authorList>
            <person name="Khanal S."/>
            <person name="Antony Babu S."/>
            <person name="Zhou X.G."/>
        </authorList>
    </citation>
    <scope>NUCLEOTIDE SEQUENCE</scope>
    <source>
        <strain evidence="2">TX3</strain>
    </source>
</reference>
<accession>A0AAN6JME7</accession>
<dbReference type="Proteomes" id="UP001176521">
    <property type="component" value="Unassembled WGS sequence"/>
</dbReference>
<comment type="caution">
    <text evidence="2">The sequence shown here is derived from an EMBL/GenBank/DDBJ whole genome shotgun (WGS) entry which is preliminary data.</text>
</comment>
<feature type="region of interest" description="Disordered" evidence="1">
    <location>
        <begin position="1"/>
        <end position="26"/>
    </location>
</feature>
<gene>
    <name evidence="2" type="ORF">OC842_000856</name>
</gene>
<feature type="region of interest" description="Disordered" evidence="1">
    <location>
        <begin position="542"/>
        <end position="629"/>
    </location>
</feature>
<feature type="region of interest" description="Disordered" evidence="1">
    <location>
        <begin position="921"/>
        <end position="973"/>
    </location>
</feature>
<feature type="region of interest" description="Disordered" evidence="1">
    <location>
        <begin position="240"/>
        <end position="268"/>
    </location>
</feature>
<proteinExistence type="predicted"/>
<feature type="region of interest" description="Disordered" evidence="1">
    <location>
        <begin position="706"/>
        <end position="805"/>
    </location>
</feature>
<sequence>MATNASQSAQKRKPGASKVPELDPTHALSSAQMARWSIKVAGKAKATFPQFANAVLPTAETAPTSSQKKARQDYVGTSAAGALLEASRAAGVSEASLAVQHAVTLGAIPSNIDLKAGRTIGISSSALRLDDRFATQRGDVFRQDERVRLSRGGGNGDGEPPLLERPTQTFPSAAGGSRVAVPEEVHAFRLPYTVKKPKQGAWHEWTDEAVLELEHERERRIRRKRKRRKLAAEQGVAVDESVIIDDDGDDDGLDDDDLDEAALDDEGEPPVRLSMRKSMILLQSLRQSRLLHLTGLLPPFSIRNVPMPAKTARTLEHSYICPLPPSLTHHFDLRQPHYLIQLGCADVRIGPHLFTHTRFWEVRPDLKAIRAIRAASERAKSAATANQSDRADTTATGAAAQSTAQAATAILKSVPLEGVWAHDPNHAPRPPIIVVEFRENPSIRYVLPLWATAVECTRYLRRSPAPTTRMKPRGAEERAQYELLLTFGVPALGSAARAHSAALVSTEITAREKAAKEKARAAKARAEIEAREAAEAAKKAEAEAAARAEAEKEAQEAAEAEAALAADAAEEAAHVEQEPQGITTRSRLQQALAARPSAQVEPAKEMATDMPSVPTKRQETPPPLPVMHPTLGLRNQDWLVTWRLRGEGSAWPTFHKSRTASSSNDDDLRKEPSFDWQPLSDMLREAFGRVPGAVQYDHFPDMETQAEASARKAAELEAAAVPKKRGRKRKGEVDRAASAAPPAAGPLVQTTAAPVAPTLTASTSPAATPVESATAQVPASSTAGAVPSEASAIASRSAPAADPNAGLSEAALKKAKKAAKQIQKAKPCRIIRKVPSASCWPALDSGSPEAKQGVEHFAALTRAFAGVLRSGSGTAGAPERAYPTLSLDGPQLIPPGLKEEVLDPHRPLVRVLDEAPALKKWTRGDGEEGCGDGWALDKAETRAGPGAGTQEKEKDQAANKKDKGKGKAKEKSG</sequence>
<feature type="compositionally biased region" description="Low complexity" evidence="1">
    <location>
        <begin position="736"/>
        <end position="775"/>
    </location>
</feature>
<feature type="region of interest" description="Disordered" evidence="1">
    <location>
        <begin position="379"/>
        <end position="399"/>
    </location>
</feature>
<dbReference type="EMBL" id="JAPDMQ010000027">
    <property type="protein sequence ID" value="KAK0539665.1"/>
    <property type="molecule type" value="Genomic_DNA"/>
</dbReference>
<dbReference type="AlphaFoldDB" id="A0AAN6JME7"/>
<feature type="compositionally biased region" description="Acidic residues" evidence="1">
    <location>
        <begin position="242"/>
        <end position="268"/>
    </location>
</feature>
<protein>
    <submittedName>
        <fullName evidence="2">Uncharacterized protein</fullName>
    </submittedName>
</protein>
<evidence type="ECO:0000313" key="3">
    <source>
        <dbReference type="Proteomes" id="UP001176521"/>
    </source>
</evidence>
<keyword evidence="3" id="KW-1185">Reference proteome</keyword>
<feature type="compositionally biased region" description="Polar residues" evidence="1">
    <location>
        <begin position="580"/>
        <end position="589"/>
    </location>
</feature>
<evidence type="ECO:0000313" key="2">
    <source>
        <dbReference type="EMBL" id="KAK0539665.1"/>
    </source>
</evidence>
<feature type="compositionally biased region" description="Basic and acidic residues" evidence="1">
    <location>
        <begin position="950"/>
        <end position="973"/>
    </location>
</feature>
<feature type="compositionally biased region" description="Basic and acidic residues" evidence="1">
    <location>
        <begin position="542"/>
        <end position="555"/>
    </location>
</feature>
<evidence type="ECO:0000256" key="1">
    <source>
        <dbReference type="SAM" id="MobiDB-lite"/>
    </source>
</evidence>
<name>A0AAN6JME7_9BASI</name>